<dbReference type="Gene3D" id="3.30.200.20">
    <property type="entry name" value="Phosphorylase Kinase, domain 1"/>
    <property type="match status" value="1"/>
</dbReference>
<gene>
    <name evidence="3" type="ORF">HJG60_002024</name>
</gene>
<evidence type="ECO:0000259" key="2">
    <source>
        <dbReference type="PROSITE" id="PS50011"/>
    </source>
</evidence>
<name>A0A833ZU75_9CHIR</name>
<evidence type="ECO:0000313" key="3">
    <source>
        <dbReference type="EMBL" id="KAF6098804.1"/>
    </source>
</evidence>
<feature type="compositionally biased region" description="Polar residues" evidence="1">
    <location>
        <begin position="370"/>
        <end position="379"/>
    </location>
</feature>
<organism evidence="3 4">
    <name type="scientific">Phyllostomus discolor</name>
    <name type="common">pale spear-nosed bat</name>
    <dbReference type="NCBI Taxonomy" id="89673"/>
    <lineage>
        <taxon>Eukaryota</taxon>
        <taxon>Metazoa</taxon>
        <taxon>Chordata</taxon>
        <taxon>Craniata</taxon>
        <taxon>Vertebrata</taxon>
        <taxon>Euteleostomi</taxon>
        <taxon>Mammalia</taxon>
        <taxon>Eutheria</taxon>
        <taxon>Laurasiatheria</taxon>
        <taxon>Chiroptera</taxon>
        <taxon>Yangochiroptera</taxon>
        <taxon>Phyllostomidae</taxon>
        <taxon>Phyllostominae</taxon>
        <taxon>Phyllostomus</taxon>
    </lineage>
</organism>
<dbReference type="InterPro" id="IPR000719">
    <property type="entry name" value="Prot_kinase_dom"/>
</dbReference>
<accession>A0A833ZU75</accession>
<feature type="compositionally biased region" description="Polar residues" evidence="1">
    <location>
        <begin position="315"/>
        <end position="356"/>
    </location>
</feature>
<dbReference type="EMBL" id="JABVXQ010000007">
    <property type="protein sequence ID" value="KAF6098804.1"/>
    <property type="molecule type" value="Genomic_DNA"/>
</dbReference>
<feature type="compositionally biased region" description="Low complexity" evidence="1">
    <location>
        <begin position="257"/>
        <end position="287"/>
    </location>
</feature>
<sequence length="420" mass="44662">MVKHPNILQLVDVFVTRKEYFIFLELATGREVFDWILDQGYYSERDTSNVVRQVLEAVAYLHSLKIVHRNLKLENLVYYNRLKNSKIVISDFHLAKLENGLIKEPCGTPEYLAPEVVGRQRYGRPVDCWAIGVIMYILLSGNPPFYEEVEEDDYENHDKNLFRKILAGDYEFDSPYWDDISQAAKDLVTRLMEVEQDQRITAEEAISHEWISGNAASDKNIKDGVCAQIEKNFARAKWKKAVRVTTLMKRLRAPEQSGAAAAPSAPATDTAAPGAAGGAAAASAPGPALGGGATSVPAGDAAKSDNVVPADRSATPATDGSVTPATDGSVTPATDGSVTPATDGSVTPATDRSATPATDGRATPAAEESTVPTSQSSATPEPALAQPDSIAPGGATGQALPSSKGEEAAGSAGSQREETS</sequence>
<dbReference type="Pfam" id="PF00069">
    <property type="entry name" value="Pkinase"/>
    <property type="match status" value="1"/>
</dbReference>
<dbReference type="GO" id="GO:0005524">
    <property type="term" value="F:ATP binding"/>
    <property type="evidence" value="ECO:0007669"/>
    <property type="project" value="InterPro"/>
</dbReference>
<dbReference type="Gene3D" id="1.10.510.10">
    <property type="entry name" value="Transferase(Phosphotransferase) domain 1"/>
    <property type="match status" value="1"/>
</dbReference>
<feature type="region of interest" description="Disordered" evidence="1">
    <location>
        <begin position="254"/>
        <end position="420"/>
    </location>
</feature>
<dbReference type="PANTHER" id="PTHR24347">
    <property type="entry name" value="SERINE/THREONINE-PROTEIN KINASE"/>
    <property type="match status" value="1"/>
</dbReference>
<dbReference type="Proteomes" id="UP000664940">
    <property type="component" value="Unassembled WGS sequence"/>
</dbReference>
<evidence type="ECO:0000313" key="4">
    <source>
        <dbReference type="Proteomes" id="UP000664940"/>
    </source>
</evidence>
<reference evidence="3 4" key="1">
    <citation type="journal article" date="2020" name="Nature">
        <title>Six reference-quality genomes reveal evolution of bat adaptations.</title>
        <authorList>
            <person name="Jebb D."/>
            <person name="Huang Z."/>
            <person name="Pippel M."/>
            <person name="Hughes G.M."/>
            <person name="Lavrichenko K."/>
            <person name="Devanna P."/>
            <person name="Winkler S."/>
            <person name="Jermiin L.S."/>
            <person name="Skirmuntt E.C."/>
            <person name="Katzourakis A."/>
            <person name="Burkitt-Gray L."/>
            <person name="Ray D.A."/>
            <person name="Sullivan K.A.M."/>
            <person name="Roscito J.G."/>
            <person name="Kirilenko B.M."/>
            <person name="Davalos L.M."/>
            <person name="Corthals A.P."/>
            <person name="Power M.L."/>
            <person name="Jones G."/>
            <person name="Ransome R.D."/>
            <person name="Dechmann D.K.N."/>
            <person name="Locatelli A.G."/>
            <person name="Puechmaille S.J."/>
            <person name="Fedrigo O."/>
            <person name="Jarvis E.D."/>
            <person name="Hiller M."/>
            <person name="Vernes S.C."/>
            <person name="Myers E.W."/>
            <person name="Teeling E.C."/>
        </authorList>
    </citation>
    <scope>NUCLEOTIDE SEQUENCE [LARGE SCALE GENOMIC DNA]</scope>
    <source>
        <strain evidence="3">Bat1K_MPI-CBG_1</strain>
    </source>
</reference>
<dbReference type="PROSITE" id="PS50011">
    <property type="entry name" value="PROTEIN_KINASE_DOM"/>
    <property type="match status" value="1"/>
</dbReference>
<dbReference type="FunFam" id="1.10.510.10:FF:000188">
    <property type="entry name" value="CaM kinase-like vesicle-associated, like"/>
    <property type="match status" value="1"/>
</dbReference>
<dbReference type="AlphaFoldDB" id="A0A833ZU75"/>
<protein>
    <submittedName>
        <fullName evidence="3">CaM kinase like vesicle associated</fullName>
    </submittedName>
</protein>
<keyword evidence="3" id="KW-0418">Kinase</keyword>
<dbReference type="GO" id="GO:0004672">
    <property type="term" value="F:protein kinase activity"/>
    <property type="evidence" value="ECO:0007669"/>
    <property type="project" value="InterPro"/>
</dbReference>
<dbReference type="SUPFAM" id="SSF56112">
    <property type="entry name" value="Protein kinase-like (PK-like)"/>
    <property type="match status" value="1"/>
</dbReference>
<comment type="caution">
    <text evidence="3">The sequence shown here is derived from an EMBL/GenBank/DDBJ whole genome shotgun (WGS) entry which is preliminary data.</text>
</comment>
<feature type="domain" description="Protein kinase" evidence="2">
    <location>
        <begin position="1"/>
        <end position="211"/>
    </location>
</feature>
<proteinExistence type="predicted"/>
<evidence type="ECO:0000256" key="1">
    <source>
        <dbReference type="SAM" id="MobiDB-lite"/>
    </source>
</evidence>
<keyword evidence="3" id="KW-0808">Transferase</keyword>
<dbReference type="InterPro" id="IPR011009">
    <property type="entry name" value="Kinase-like_dom_sf"/>
</dbReference>